<feature type="binding site" evidence="4">
    <location>
        <position position="913"/>
    </location>
    <ligand>
        <name>Zn(2+)</name>
        <dbReference type="ChEBI" id="CHEBI:29105"/>
        <label>1</label>
    </ligand>
</feature>
<feature type="compositionally biased region" description="Low complexity" evidence="7">
    <location>
        <begin position="250"/>
        <end position="271"/>
    </location>
</feature>
<dbReference type="InterPro" id="IPR036971">
    <property type="entry name" value="PDEase_catalytic_dom_sf"/>
</dbReference>
<feature type="domain" description="Response regulatory" evidence="8">
    <location>
        <begin position="346"/>
        <end position="464"/>
    </location>
</feature>
<dbReference type="InterPro" id="IPR023088">
    <property type="entry name" value="PDEase"/>
</dbReference>
<dbReference type="GO" id="GO:0000160">
    <property type="term" value="P:phosphorelay signal transduction system"/>
    <property type="evidence" value="ECO:0007669"/>
    <property type="project" value="InterPro"/>
</dbReference>
<evidence type="ECO:0000313" key="11">
    <source>
        <dbReference type="Proteomes" id="UP000054408"/>
    </source>
</evidence>
<dbReference type="SMART" id="SM00448">
    <property type="entry name" value="REC"/>
    <property type="match status" value="1"/>
</dbReference>
<feature type="compositionally biased region" description="Polar residues" evidence="7">
    <location>
        <begin position="238"/>
        <end position="248"/>
    </location>
</feature>
<evidence type="ECO:0000313" key="10">
    <source>
        <dbReference type="EMBL" id="KNC54079.1"/>
    </source>
</evidence>
<evidence type="ECO:0000256" key="7">
    <source>
        <dbReference type="SAM" id="MobiDB-lite"/>
    </source>
</evidence>
<organism evidence="10 11">
    <name type="scientific">Thecamonas trahens ATCC 50062</name>
    <dbReference type="NCBI Taxonomy" id="461836"/>
    <lineage>
        <taxon>Eukaryota</taxon>
        <taxon>Apusozoa</taxon>
        <taxon>Apusomonadida</taxon>
        <taxon>Apusomonadidae</taxon>
        <taxon>Thecamonas</taxon>
    </lineage>
</organism>
<feature type="binding site" evidence="4">
    <location>
        <position position="914"/>
    </location>
    <ligand>
        <name>Zn(2+)</name>
        <dbReference type="ChEBI" id="CHEBI:29105"/>
        <label>1</label>
    </ligand>
</feature>
<feature type="compositionally biased region" description="Low complexity" evidence="7">
    <location>
        <begin position="218"/>
        <end position="237"/>
    </location>
</feature>
<feature type="modified residue" description="4-aspartylphosphate" evidence="5">
    <location>
        <position position="396"/>
    </location>
</feature>
<dbReference type="OrthoDB" id="432756at2759"/>
<feature type="compositionally biased region" description="Polar residues" evidence="7">
    <location>
        <begin position="664"/>
        <end position="674"/>
    </location>
</feature>
<comment type="cofactor">
    <cofactor evidence="6">
        <name>a divalent metal cation</name>
        <dbReference type="ChEBI" id="CHEBI:60240"/>
    </cofactor>
    <text evidence="6">Binds 2 divalent metal cations per subunit. Site 1 may preferentially bind zinc ions, while site 2 has a preference for magnesium and/or manganese ions.</text>
</comment>
<name>A0A0L0DP61_THETB</name>
<reference evidence="10 11" key="1">
    <citation type="submission" date="2010-05" db="EMBL/GenBank/DDBJ databases">
        <title>The Genome Sequence of Thecamonas trahens ATCC 50062.</title>
        <authorList>
            <consortium name="The Broad Institute Genome Sequencing Platform"/>
            <person name="Russ C."/>
            <person name="Cuomo C."/>
            <person name="Shea T."/>
            <person name="Young S.K."/>
            <person name="Zeng Q."/>
            <person name="Koehrsen M."/>
            <person name="Haas B."/>
            <person name="Borodovsky M."/>
            <person name="Guigo R."/>
            <person name="Alvarado L."/>
            <person name="Berlin A."/>
            <person name="Bochicchio J."/>
            <person name="Borenstein D."/>
            <person name="Chapman S."/>
            <person name="Chen Z."/>
            <person name="Freedman E."/>
            <person name="Gellesch M."/>
            <person name="Goldberg J."/>
            <person name="Griggs A."/>
            <person name="Gujja S."/>
            <person name="Heilman E."/>
            <person name="Heiman D."/>
            <person name="Hepburn T."/>
            <person name="Howarth C."/>
            <person name="Jen D."/>
            <person name="Larson L."/>
            <person name="Mehta T."/>
            <person name="Park D."/>
            <person name="Pearson M."/>
            <person name="Roberts A."/>
            <person name="Saif S."/>
            <person name="Shenoy N."/>
            <person name="Sisk P."/>
            <person name="Stolte C."/>
            <person name="Sykes S."/>
            <person name="Thomson T."/>
            <person name="Walk T."/>
            <person name="White J."/>
            <person name="Yandava C."/>
            <person name="Burger G."/>
            <person name="Gray M.W."/>
            <person name="Holland P.W.H."/>
            <person name="King N."/>
            <person name="Lang F.B.F."/>
            <person name="Roger A.J."/>
            <person name="Ruiz-Trillo I."/>
            <person name="Lander E."/>
            <person name="Nusbaum C."/>
        </authorList>
    </citation>
    <scope>NUCLEOTIDE SEQUENCE [LARGE SCALE GENOMIC DNA]</scope>
    <source>
        <strain evidence="10 11">ATCC 50062</strain>
    </source>
</reference>
<accession>A0A0L0DP61</accession>
<evidence type="ECO:0000256" key="4">
    <source>
        <dbReference type="PIRSR" id="PIRSR623088-3"/>
    </source>
</evidence>
<feature type="domain" description="PDEase" evidence="9">
    <location>
        <begin position="794"/>
        <end position="1116"/>
    </location>
</feature>
<feature type="region of interest" description="Disordered" evidence="7">
    <location>
        <begin position="583"/>
        <end position="686"/>
    </location>
</feature>
<dbReference type="CDD" id="cd00156">
    <property type="entry name" value="REC"/>
    <property type="match status" value="1"/>
</dbReference>
<dbReference type="PROSITE" id="PS51845">
    <property type="entry name" value="PDEASE_I_2"/>
    <property type="match status" value="1"/>
</dbReference>
<dbReference type="Pfam" id="PF00233">
    <property type="entry name" value="PDEase_I"/>
    <property type="match status" value="1"/>
</dbReference>
<feature type="active site" description="Proton donor" evidence="3">
    <location>
        <position position="873"/>
    </location>
</feature>
<evidence type="ECO:0000259" key="9">
    <source>
        <dbReference type="PROSITE" id="PS51845"/>
    </source>
</evidence>
<dbReference type="STRING" id="461836.A0A0L0DP61"/>
<evidence type="ECO:0000256" key="2">
    <source>
        <dbReference type="ARBA" id="ARBA00022801"/>
    </source>
</evidence>
<dbReference type="Gene3D" id="3.40.50.2300">
    <property type="match status" value="1"/>
</dbReference>
<dbReference type="InterPro" id="IPR011006">
    <property type="entry name" value="CheY-like_superfamily"/>
</dbReference>
<feature type="region of interest" description="Disordered" evidence="7">
    <location>
        <begin position="73"/>
        <end position="100"/>
    </location>
</feature>
<feature type="compositionally biased region" description="Low complexity" evidence="7">
    <location>
        <begin position="606"/>
        <end position="620"/>
    </location>
</feature>
<dbReference type="InterPro" id="IPR003607">
    <property type="entry name" value="HD/PDEase_dom"/>
</dbReference>
<evidence type="ECO:0000256" key="3">
    <source>
        <dbReference type="PIRSR" id="PIRSR623088-1"/>
    </source>
</evidence>
<dbReference type="InterPro" id="IPR023174">
    <property type="entry name" value="PDEase_CS"/>
</dbReference>
<dbReference type="InterPro" id="IPR001789">
    <property type="entry name" value="Sig_transdc_resp-reg_receiver"/>
</dbReference>
<dbReference type="eggNOG" id="KOG3689">
    <property type="taxonomic scope" value="Eukaryota"/>
</dbReference>
<keyword evidence="11" id="KW-1185">Reference proteome</keyword>
<feature type="binding site" evidence="4">
    <location>
        <position position="1025"/>
    </location>
    <ligand>
        <name>Zn(2+)</name>
        <dbReference type="ChEBI" id="CHEBI:29105"/>
        <label>1</label>
    </ligand>
</feature>
<dbReference type="GO" id="GO:0046872">
    <property type="term" value="F:metal ion binding"/>
    <property type="evidence" value="ECO:0007669"/>
    <property type="project" value="UniProtKB-KW"/>
</dbReference>
<feature type="region of interest" description="Disordered" evidence="7">
    <location>
        <begin position="704"/>
        <end position="768"/>
    </location>
</feature>
<dbReference type="PROSITE" id="PS50110">
    <property type="entry name" value="RESPONSE_REGULATORY"/>
    <property type="match status" value="1"/>
</dbReference>
<feature type="region of interest" description="Disordered" evidence="7">
    <location>
        <begin position="1"/>
        <end position="33"/>
    </location>
</feature>
<dbReference type="SUPFAM" id="SSF109604">
    <property type="entry name" value="HD-domain/PDEase-like"/>
    <property type="match status" value="1"/>
</dbReference>
<keyword evidence="5" id="KW-0597">Phosphoprotein</keyword>
<dbReference type="GeneID" id="25568143"/>
<dbReference type="InterPro" id="IPR002073">
    <property type="entry name" value="PDEase_catalytic_dom"/>
</dbReference>
<proteinExistence type="inferred from homology"/>
<dbReference type="SMART" id="SM00471">
    <property type="entry name" value="HDc"/>
    <property type="match status" value="1"/>
</dbReference>
<keyword evidence="2 6" id="KW-0378">Hydrolase</keyword>
<dbReference type="PANTHER" id="PTHR11347">
    <property type="entry name" value="CYCLIC NUCLEOTIDE PHOSPHODIESTERASE"/>
    <property type="match status" value="1"/>
</dbReference>
<keyword evidence="1 4" id="KW-0479">Metal-binding</keyword>
<feature type="compositionally biased region" description="Polar residues" evidence="7">
    <location>
        <begin position="712"/>
        <end position="721"/>
    </location>
</feature>
<gene>
    <name evidence="10" type="ORF">AMSG_09744</name>
</gene>
<evidence type="ECO:0000256" key="6">
    <source>
        <dbReference type="RuleBase" id="RU363067"/>
    </source>
</evidence>
<evidence type="ECO:0000256" key="1">
    <source>
        <dbReference type="ARBA" id="ARBA00022723"/>
    </source>
</evidence>
<dbReference type="AlphaFoldDB" id="A0A0L0DP61"/>
<dbReference type="CDD" id="cd00077">
    <property type="entry name" value="HDc"/>
    <property type="match status" value="1"/>
</dbReference>
<feature type="binding site" evidence="4">
    <location>
        <position position="877"/>
    </location>
    <ligand>
        <name>Zn(2+)</name>
        <dbReference type="ChEBI" id="CHEBI:29105"/>
        <label>1</label>
    </ligand>
</feature>
<comment type="similarity">
    <text evidence="6">Belongs to the cyclic nucleotide phosphodiesterase family.</text>
</comment>
<dbReference type="PRINTS" id="PR00387">
    <property type="entry name" value="PDIESTERASE1"/>
</dbReference>
<evidence type="ECO:0000256" key="5">
    <source>
        <dbReference type="PROSITE-ProRule" id="PRU00169"/>
    </source>
</evidence>
<dbReference type="GO" id="GO:0004114">
    <property type="term" value="F:3',5'-cyclic-nucleotide phosphodiesterase activity"/>
    <property type="evidence" value="ECO:0007669"/>
    <property type="project" value="InterPro"/>
</dbReference>
<dbReference type="RefSeq" id="XP_013754088.1">
    <property type="nucleotide sequence ID" value="XM_013898634.1"/>
</dbReference>
<protein>
    <recommendedName>
        <fullName evidence="6">Phosphodiesterase</fullName>
        <ecNumber evidence="6">3.1.4.-</ecNumber>
    </recommendedName>
</protein>
<dbReference type="Gene3D" id="1.10.1300.10">
    <property type="entry name" value="3'5'-cyclic nucleotide phosphodiesterase, catalytic domain"/>
    <property type="match status" value="1"/>
</dbReference>
<dbReference type="EC" id="3.1.4.-" evidence="6"/>
<sequence>MSSGNSGDGRSLAGLPPHAITRSLSDTNIEDMPGRTEVISAPLHAATRDMASLARVGNRVDSPGNRLMAKWRKAASGATDDSAAGDATGTDRVPDLPATKSMVAPERSAFVKDILIVAFAADTLGKLAESMNMDLTPRSRSKATAKATTKASSPLLRSGRRKHRVRGKRAKSAKGAPEPAPNPSRSVSPVLRPMRRSATEIANPSGLGEMDHHNLDIPSFTSSGESSPRSPTSPRTSLELSATGSVESGPSAAPAPHAIAAASSAAHLAPPVQHGAPASTLSSLSSISDDTNATASAAHSPSSSSDSSSSDSSDSTASSDLAPSASDEWGTVQCHIDGGTDIALHNGIPVAPPTSSAISAADILRHFNFSDVYEAPDPEDALIVLDSAHVDLIVLDIEVGGVQVAHSWLRTLVKQKMGHIPRVFAIFPRNSVEIIAAFMADGVVDYLVKPFVPAALAHRVRGLAPPTMLQPSRKSSLPAHLHRMGLARGRAGHQHSAIDAMRKVTLRWKLSLIEAERKKHTHLESHMDDMRTKLALVETPLLSLVSRLQELTRLDLGNPHKADFVRYELQSVISQLASGDLFQPRITTSPTPGGGARGSSGEEFASSSPPTSHQSISVSRSPPPPLPLVSSDDTMTIHRAAAMARGQKRRASLAAPLPRYGRNMSPTSPSTGPSQVPPAPPGRLRRMSSHSEWILDTFTRRPRGKSHALRRSISSVASLDNSSDRDRSKSPCSQAAGLVGHLEDSPLRDAGGSTSSIPPDAPPVAGTLAYEPSSGVEATAWGAFVWVDAITSCVAALVADATKHASLTLSQARHHIDTLSFAATSLSKPDLIVCLVAMFDAAGVMAAFGLSEELVYNFVVAVSHLYKSPNPYHNFVHAADVTQSVYYYITHSGAADLLTPLDSLALLCAAVAHDVNHPGLNNDFLVAVQAPLARLYNDNSVLENHHAALLFRVLSSPACDITSVLSADQTASFRAIAVHAILVTDMASHFEIMGQFQVVVQTRELDPTSESDRKLLAGVILHAADISNPTRPLAIFKDWADMVFAEFLAQGDRERDIGLPVTPIFDRETSMLAPLEVNFIKFVVQPFFSVFVTLFPELSSLLENMLENFAYFEALS</sequence>
<feature type="binding site" evidence="4">
    <location>
        <position position="914"/>
    </location>
    <ligand>
        <name>Zn(2+)</name>
        <dbReference type="ChEBI" id="CHEBI:29105"/>
        <label>2</label>
    </ligand>
</feature>
<evidence type="ECO:0000259" key="8">
    <source>
        <dbReference type="PROSITE" id="PS50110"/>
    </source>
</evidence>
<dbReference type="PROSITE" id="PS00126">
    <property type="entry name" value="PDEASE_I_1"/>
    <property type="match status" value="1"/>
</dbReference>
<feature type="region of interest" description="Disordered" evidence="7">
    <location>
        <begin position="135"/>
        <end position="329"/>
    </location>
</feature>
<dbReference type="EMBL" id="GL349485">
    <property type="protein sequence ID" value="KNC54079.1"/>
    <property type="molecule type" value="Genomic_DNA"/>
</dbReference>
<dbReference type="Proteomes" id="UP000054408">
    <property type="component" value="Unassembled WGS sequence"/>
</dbReference>
<dbReference type="SUPFAM" id="SSF52172">
    <property type="entry name" value="CheY-like"/>
    <property type="match status" value="1"/>
</dbReference>
<feature type="compositionally biased region" description="Low complexity" evidence="7">
    <location>
        <begin position="279"/>
        <end position="327"/>
    </location>
</feature>
<feature type="compositionally biased region" description="Low complexity" evidence="7">
    <location>
        <begin position="142"/>
        <end position="153"/>
    </location>
</feature>
<feature type="compositionally biased region" description="Low complexity" evidence="7">
    <location>
        <begin position="74"/>
        <end position="91"/>
    </location>
</feature>
<feature type="compositionally biased region" description="Basic residues" evidence="7">
    <location>
        <begin position="158"/>
        <end position="172"/>
    </location>
</feature>